<name>A0A553DKE9_9FLAO</name>
<proteinExistence type="predicted"/>
<dbReference type="EMBL" id="VJZT01000052">
    <property type="protein sequence ID" value="TRX33269.1"/>
    <property type="molecule type" value="Genomic_DNA"/>
</dbReference>
<dbReference type="AlphaFoldDB" id="A0A553DKE9"/>
<evidence type="ECO:0000313" key="2">
    <source>
        <dbReference type="Proteomes" id="UP000316371"/>
    </source>
</evidence>
<evidence type="ECO:0000313" key="1">
    <source>
        <dbReference type="EMBL" id="TRX33269.1"/>
    </source>
</evidence>
<dbReference type="RefSeq" id="WP_144257773.1">
    <property type="nucleotide sequence ID" value="NZ_VJZT01000052.1"/>
</dbReference>
<organism evidence="1 2">
    <name type="scientific">Flavobacterium restrictum</name>
    <dbReference type="NCBI Taxonomy" id="2594428"/>
    <lineage>
        <taxon>Bacteria</taxon>
        <taxon>Pseudomonadati</taxon>
        <taxon>Bacteroidota</taxon>
        <taxon>Flavobacteriia</taxon>
        <taxon>Flavobacteriales</taxon>
        <taxon>Flavobacteriaceae</taxon>
        <taxon>Flavobacterium</taxon>
    </lineage>
</organism>
<reference evidence="1 2" key="1">
    <citation type="submission" date="2019-07" db="EMBL/GenBank/DDBJ databases">
        <title>Novel species of Flavobacterium.</title>
        <authorList>
            <person name="Liu Q."/>
            <person name="Xin Y.-H."/>
        </authorList>
    </citation>
    <scope>NUCLEOTIDE SEQUENCE [LARGE SCALE GENOMIC DNA]</scope>
    <source>
        <strain evidence="1 2">LB1R34</strain>
    </source>
</reference>
<dbReference type="OrthoDB" id="839352at2"/>
<dbReference type="Proteomes" id="UP000316371">
    <property type="component" value="Unassembled WGS sequence"/>
</dbReference>
<keyword evidence="2" id="KW-1185">Reference proteome</keyword>
<sequence>MDETAKEDFKQDFIKKTIVQQAQFEQWLKYFFFLNNELSEKWNFVYQDVFYTKFYELLTEGLIYANKVLESLQKGQNSNKLDWYSKLIEELNNIKSEFTEEEFDYIEYRRHNSCHIFQNKYEHIQENLQIRTERNGRKLQDINISLKKLISKHGSDKDIDVYINSKLQNKLTELYNVLTEIQKKN</sequence>
<accession>A0A553DKE9</accession>
<gene>
    <name evidence="1" type="ORF">FNW21_16120</name>
</gene>
<protein>
    <submittedName>
        <fullName evidence="1">Uncharacterized protein</fullName>
    </submittedName>
</protein>
<comment type="caution">
    <text evidence="1">The sequence shown here is derived from an EMBL/GenBank/DDBJ whole genome shotgun (WGS) entry which is preliminary data.</text>
</comment>